<comment type="caution">
    <text evidence="3">The sequence shown here is derived from an EMBL/GenBank/DDBJ whole genome shotgun (WGS) entry which is preliminary data.</text>
</comment>
<evidence type="ECO:0000259" key="2">
    <source>
        <dbReference type="Pfam" id="PF00144"/>
    </source>
</evidence>
<dbReference type="GO" id="GO:0016787">
    <property type="term" value="F:hydrolase activity"/>
    <property type="evidence" value="ECO:0007669"/>
    <property type="project" value="UniProtKB-KW"/>
</dbReference>
<dbReference type="PANTHER" id="PTHR43283">
    <property type="entry name" value="BETA-LACTAMASE-RELATED"/>
    <property type="match status" value="1"/>
</dbReference>
<reference evidence="3 4" key="1">
    <citation type="journal article" date="2020" name="Biotechnol. Biofuels">
        <title>New insights from the biogas microbiome by comprehensive genome-resolved metagenomics of nearly 1600 species originating from multiple anaerobic digesters.</title>
        <authorList>
            <person name="Campanaro S."/>
            <person name="Treu L."/>
            <person name="Rodriguez-R L.M."/>
            <person name="Kovalovszki A."/>
            <person name="Ziels R.M."/>
            <person name="Maus I."/>
            <person name="Zhu X."/>
            <person name="Kougias P.G."/>
            <person name="Basile A."/>
            <person name="Luo G."/>
            <person name="Schluter A."/>
            <person name="Konstantinidis K.T."/>
            <person name="Angelidaki I."/>
        </authorList>
    </citation>
    <scope>NUCLEOTIDE SEQUENCE [LARGE SCALE GENOMIC DNA]</scope>
    <source>
        <strain evidence="3">AS27yjCOA_65</strain>
    </source>
</reference>
<dbReference type="InterPro" id="IPR050789">
    <property type="entry name" value="Diverse_Enzym_Activities"/>
</dbReference>
<dbReference type="InterPro" id="IPR012338">
    <property type="entry name" value="Beta-lactam/transpept-like"/>
</dbReference>
<sequence>MSESPRTKAVMKTTNTFANIRGILEKGVEDGVFPGAVLLVGRDGGILFHEAAGYKSSKGIKNADLQLMEVGTVFDIAQLTGVVVTATLVMKLIEAGKLSLEDKVIRFLQTFGVHNKSSITIGQLLSHTAGLPASIPFYEDLLRENAGPRLGIVTSRGARDQVYGLIQRLALKYEPGTRQMYSEIGLILLGQLIEMLTGLSLDKAFMKNVAQPLGLKSTSYVDLSMIKRRGIHPVTDLIAPTEDCSLRKRVMCGEVQDENAWAIGGIAGHAGLFASAGDLHKFASELIAAYRSNSTFLTRKVVARFWNGVEGVEGSWKYGWDSPCAENGLEHSGLSERAVGCCGFTGCSLWIEPDSGVDIILLTNRIHPTRANRKIFSFRSELHQAVLQTLG</sequence>
<accession>A0A7X9FSG4</accession>
<evidence type="ECO:0000313" key="4">
    <source>
        <dbReference type="Proteomes" id="UP000524246"/>
    </source>
</evidence>
<gene>
    <name evidence="3" type="ORF">GYA55_10015</name>
</gene>
<dbReference type="InterPro" id="IPR001466">
    <property type="entry name" value="Beta-lactam-related"/>
</dbReference>
<keyword evidence="1" id="KW-0378">Hydrolase</keyword>
<evidence type="ECO:0000256" key="1">
    <source>
        <dbReference type="ARBA" id="ARBA00022801"/>
    </source>
</evidence>
<proteinExistence type="predicted"/>
<feature type="domain" description="Beta-lactamase-related" evidence="2">
    <location>
        <begin position="21"/>
        <end position="372"/>
    </location>
</feature>
<organism evidence="3 4">
    <name type="scientific">SAR324 cluster bacterium</name>
    <dbReference type="NCBI Taxonomy" id="2024889"/>
    <lineage>
        <taxon>Bacteria</taxon>
        <taxon>Deltaproteobacteria</taxon>
        <taxon>SAR324 cluster</taxon>
    </lineage>
</organism>
<name>A0A7X9FSG4_9DELT</name>
<dbReference type="Gene3D" id="3.40.710.10">
    <property type="entry name" value="DD-peptidase/beta-lactamase superfamily"/>
    <property type="match status" value="1"/>
</dbReference>
<dbReference type="AlphaFoldDB" id="A0A7X9FSG4"/>
<protein>
    <submittedName>
        <fullName evidence="3">Beta-lactamase family protein</fullName>
    </submittedName>
</protein>
<dbReference type="EMBL" id="JAAZON010000452">
    <property type="protein sequence ID" value="NMC63486.1"/>
    <property type="molecule type" value="Genomic_DNA"/>
</dbReference>
<dbReference type="PANTHER" id="PTHR43283:SF11">
    <property type="entry name" value="BETA-LACTAMASE-RELATED DOMAIN-CONTAINING PROTEIN"/>
    <property type="match status" value="1"/>
</dbReference>
<dbReference type="Proteomes" id="UP000524246">
    <property type="component" value="Unassembled WGS sequence"/>
</dbReference>
<dbReference type="Pfam" id="PF00144">
    <property type="entry name" value="Beta-lactamase"/>
    <property type="match status" value="1"/>
</dbReference>
<dbReference type="SUPFAM" id="SSF56601">
    <property type="entry name" value="beta-lactamase/transpeptidase-like"/>
    <property type="match status" value="1"/>
</dbReference>
<evidence type="ECO:0000313" key="3">
    <source>
        <dbReference type="EMBL" id="NMC63486.1"/>
    </source>
</evidence>